<accession>A0A5N5DMH8</accession>
<protein>
    <submittedName>
        <fullName evidence="2">Uncharacterized protein</fullName>
    </submittedName>
</protein>
<dbReference type="Proteomes" id="UP000325902">
    <property type="component" value="Unassembled WGS sequence"/>
</dbReference>
<sequence length="359" mass="41910">MPPTPFHPRTHRLTQKKIRHALDNNQTTGELVNEERGKGVTEEDFKKLEAHLSEVNEELKELKLKVMGNDAPLDVPINLKEHFDLINEPKKASENDAKEVKNDPKDYTHHIRFTKRAPFVSGNQFFIIGSAIHGNKKRERKEIGVRVGNNGVNLRIGKKRLTGEKLFTPNGELEDITLYLPRWTPSAKLRRNKYELLKDIKKHLKDEMVRLPEAQRSKVLPGQGVSKTRFFGEDIDSDDEEVKRPFNVDENVQDILTIHNPRKRKEQLLEGEQPFHKRIKKDEHEDVKKRLFSGSMENKQKQEGEKQKRPHEIYSSLFEMLDKTSPFRHIYRKCMEEPGQNLVSRATAEALRRAREQNK</sequence>
<evidence type="ECO:0000256" key="1">
    <source>
        <dbReference type="SAM" id="MobiDB-lite"/>
    </source>
</evidence>
<dbReference type="AlphaFoldDB" id="A0A5N5DMH8"/>
<feature type="compositionally biased region" description="Basic and acidic residues" evidence="1">
    <location>
        <begin position="298"/>
        <end position="312"/>
    </location>
</feature>
<reference evidence="2 3" key="1">
    <citation type="journal article" date="2019" name="Sci. Rep.">
        <title>A multi-omics analysis of the grapevine pathogen Lasiodiplodia theobromae reveals that temperature affects the expression of virulence- and pathogenicity-related genes.</title>
        <authorList>
            <person name="Felix C."/>
            <person name="Meneses R."/>
            <person name="Goncalves M.F.M."/>
            <person name="Tilleman L."/>
            <person name="Duarte A.S."/>
            <person name="Jorrin-Novo J.V."/>
            <person name="Van de Peer Y."/>
            <person name="Deforce D."/>
            <person name="Van Nieuwerburgh F."/>
            <person name="Esteves A.C."/>
            <person name="Alves A."/>
        </authorList>
    </citation>
    <scope>NUCLEOTIDE SEQUENCE [LARGE SCALE GENOMIC DNA]</scope>
    <source>
        <strain evidence="2 3">LA-SOL3</strain>
    </source>
</reference>
<proteinExistence type="predicted"/>
<comment type="caution">
    <text evidence="2">The sequence shown here is derived from an EMBL/GenBank/DDBJ whole genome shotgun (WGS) entry which is preliminary data.</text>
</comment>
<name>A0A5N5DMH8_9PEZI</name>
<keyword evidence="3" id="KW-1185">Reference proteome</keyword>
<evidence type="ECO:0000313" key="2">
    <source>
        <dbReference type="EMBL" id="KAB2579125.1"/>
    </source>
</evidence>
<feature type="region of interest" description="Disordered" evidence="1">
    <location>
        <begin position="281"/>
        <end position="312"/>
    </location>
</feature>
<dbReference type="EMBL" id="VCHE01000008">
    <property type="protein sequence ID" value="KAB2579125.1"/>
    <property type="molecule type" value="Genomic_DNA"/>
</dbReference>
<gene>
    <name evidence="2" type="ORF">DBV05_g2108</name>
</gene>
<organism evidence="2 3">
    <name type="scientific">Lasiodiplodia theobromae</name>
    <dbReference type="NCBI Taxonomy" id="45133"/>
    <lineage>
        <taxon>Eukaryota</taxon>
        <taxon>Fungi</taxon>
        <taxon>Dikarya</taxon>
        <taxon>Ascomycota</taxon>
        <taxon>Pezizomycotina</taxon>
        <taxon>Dothideomycetes</taxon>
        <taxon>Dothideomycetes incertae sedis</taxon>
        <taxon>Botryosphaeriales</taxon>
        <taxon>Botryosphaeriaceae</taxon>
        <taxon>Lasiodiplodia</taxon>
    </lineage>
</organism>
<evidence type="ECO:0000313" key="3">
    <source>
        <dbReference type="Proteomes" id="UP000325902"/>
    </source>
</evidence>